<feature type="non-terminal residue" evidence="1">
    <location>
        <position position="109"/>
    </location>
</feature>
<dbReference type="EMBL" id="UZAK01013905">
    <property type="protein sequence ID" value="VDP03532.1"/>
    <property type="molecule type" value="Genomic_DNA"/>
</dbReference>
<dbReference type="Proteomes" id="UP000279833">
    <property type="component" value="Unassembled WGS sequence"/>
</dbReference>
<name>A0A3P7ZST1_9TREM</name>
<dbReference type="AlphaFoldDB" id="A0A3P7ZST1"/>
<organism evidence="1 2">
    <name type="scientific">Schistosoma curassoni</name>
    <dbReference type="NCBI Taxonomy" id="6186"/>
    <lineage>
        <taxon>Eukaryota</taxon>
        <taxon>Metazoa</taxon>
        <taxon>Spiralia</taxon>
        <taxon>Lophotrochozoa</taxon>
        <taxon>Platyhelminthes</taxon>
        <taxon>Trematoda</taxon>
        <taxon>Digenea</taxon>
        <taxon>Strigeidida</taxon>
        <taxon>Schistosomatoidea</taxon>
        <taxon>Schistosomatidae</taxon>
        <taxon>Schistosoma</taxon>
    </lineage>
</organism>
<proteinExistence type="predicted"/>
<sequence>MFTGTLPGKQNHTIVLLDLKSNNNNLPIHQFLSTIIQSIINKQDSSEQYHYIKTGSMITIDCIVFNIKHKFQNELLHLIQKPIQQQTVNIHLNQLYYSNCVSINDKTNL</sequence>
<evidence type="ECO:0000313" key="1">
    <source>
        <dbReference type="EMBL" id="VDP03532.1"/>
    </source>
</evidence>
<evidence type="ECO:0000313" key="2">
    <source>
        <dbReference type="Proteomes" id="UP000279833"/>
    </source>
</evidence>
<gene>
    <name evidence="1" type="ORF">SCUD_LOCUS6387</name>
</gene>
<accession>A0A3P7ZST1</accession>
<protein>
    <submittedName>
        <fullName evidence="1">Uncharacterized protein</fullName>
    </submittedName>
</protein>
<keyword evidence="2" id="KW-1185">Reference proteome</keyword>
<reference evidence="1 2" key="1">
    <citation type="submission" date="2018-11" db="EMBL/GenBank/DDBJ databases">
        <authorList>
            <consortium name="Pathogen Informatics"/>
        </authorList>
    </citation>
    <scope>NUCLEOTIDE SEQUENCE [LARGE SCALE GENOMIC DNA]</scope>
    <source>
        <strain>Dakar</strain>
        <strain evidence="2">Senegal</strain>
    </source>
</reference>